<protein>
    <submittedName>
        <fullName evidence="9">Cytochrome P450</fullName>
    </submittedName>
</protein>
<dbReference type="Proteomes" id="UP000253741">
    <property type="component" value="Unassembled WGS sequence"/>
</dbReference>
<dbReference type="PANTHER" id="PTHR46696">
    <property type="entry name" value="P450, PUTATIVE (EUROFUNG)-RELATED"/>
    <property type="match status" value="1"/>
</dbReference>
<dbReference type="OrthoDB" id="3218463at2"/>
<evidence type="ECO:0000256" key="8">
    <source>
        <dbReference type="RuleBase" id="RU000461"/>
    </source>
</evidence>
<dbReference type="InterPro" id="IPR001128">
    <property type="entry name" value="Cyt_P450"/>
</dbReference>
<dbReference type="SUPFAM" id="SSF48264">
    <property type="entry name" value="Cytochrome P450"/>
    <property type="match status" value="1"/>
</dbReference>
<sequence length="410" mass="44486">MSQDHGEQVLSYPLSSDSALEPPADWARLRQGCPVARVKLPSGDEASLLTRYEDVKQVLSDPRFTRQLDADDAARLSDTESGGVFNSEMARTIPQGGDAHQQWRRMISKWFTAKRMAALRPGMEAMADQLIDAMIDAMVESGRPADLKAAVGFPLPVWVICDLLGVPDSDRDRFARWSDALLNLTRYTQAEVDAAQADFGAYMSAHIAAKRAEPGDDLLCELMAATGADGHRMSDKELVATGLALLIAGHETTANMIGKMAAMLLADRSRWEQLLADRSLVRSAVEEVLRLDANPGIGMPRYIGEDTEVAGVVLPRGTTVMCSMGSANRDEKAFDGAGEMSLGRTPNVHLAFGAGAHSCIGQALARTELQAVLDVLLRRLPTLELAVRVEDLRPLEGLVVGGLREVPVRW</sequence>
<evidence type="ECO:0000256" key="5">
    <source>
        <dbReference type="ARBA" id="ARBA00023002"/>
    </source>
</evidence>
<dbReference type="PANTHER" id="PTHR46696:SF5">
    <property type="entry name" value="CYTOCHROME P450 BJ-1"/>
    <property type="match status" value="1"/>
</dbReference>
<name>A0A370BH51_9ACTN</name>
<comment type="cofactor">
    <cofactor evidence="1">
        <name>heme</name>
        <dbReference type="ChEBI" id="CHEBI:30413"/>
    </cofactor>
</comment>
<keyword evidence="7 8" id="KW-0503">Monooxygenase</keyword>
<dbReference type="GO" id="GO:0016705">
    <property type="term" value="F:oxidoreductase activity, acting on paired donors, with incorporation or reduction of molecular oxygen"/>
    <property type="evidence" value="ECO:0007669"/>
    <property type="project" value="InterPro"/>
</dbReference>
<dbReference type="InterPro" id="IPR036396">
    <property type="entry name" value="Cyt_P450_sf"/>
</dbReference>
<dbReference type="PRINTS" id="PR00359">
    <property type="entry name" value="BP450"/>
</dbReference>
<accession>A0A370BH51</accession>
<keyword evidence="10" id="KW-1185">Reference proteome</keyword>
<evidence type="ECO:0000256" key="1">
    <source>
        <dbReference type="ARBA" id="ARBA00001971"/>
    </source>
</evidence>
<keyword evidence="5 8" id="KW-0560">Oxidoreductase</keyword>
<evidence type="ECO:0000313" key="10">
    <source>
        <dbReference type="Proteomes" id="UP000253741"/>
    </source>
</evidence>
<dbReference type="EMBL" id="QQNA01000035">
    <property type="protein sequence ID" value="RDG38996.1"/>
    <property type="molecule type" value="Genomic_DNA"/>
</dbReference>
<evidence type="ECO:0000256" key="6">
    <source>
        <dbReference type="ARBA" id="ARBA00023004"/>
    </source>
</evidence>
<dbReference type="PRINTS" id="PR00385">
    <property type="entry name" value="P450"/>
</dbReference>
<dbReference type="Gene3D" id="1.10.630.10">
    <property type="entry name" value="Cytochrome P450"/>
    <property type="match status" value="1"/>
</dbReference>
<dbReference type="InterPro" id="IPR002397">
    <property type="entry name" value="Cyt_P450_B"/>
</dbReference>
<evidence type="ECO:0000256" key="7">
    <source>
        <dbReference type="ARBA" id="ARBA00023033"/>
    </source>
</evidence>
<reference evidence="9 10" key="1">
    <citation type="submission" date="2018-07" db="EMBL/GenBank/DDBJ databases">
        <title>Streptomyces species from bats.</title>
        <authorList>
            <person name="Dunlap C."/>
        </authorList>
    </citation>
    <scope>NUCLEOTIDE SEQUENCE [LARGE SCALE GENOMIC DNA]</scope>
    <source>
        <strain evidence="9 10">AC230</strain>
    </source>
</reference>
<keyword evidence="4 8" id="KW-0479">Metal-binding</keyword>
<dbReference type="GO" id="GO:0005506">
    <property type="term" value="F:iron ion binding"/>
    <property type="evidence" value="ECO:0007669"/>
    <property type="project" value="InterPro"/>
</dbReference>
<evidence type="ECO:0000313" key="9">
    <source>
        <dbReference type="EMBL" id="RDG38996.1"/>
    </source>
</evidence>
<dbReference type="PROSITE" id="PS00086">
    <property type="entry name" value="CYTOCHROME_P450"/>
    <property type="match status" value="1"/>
</dbReference>
<organism evidence="9 10">
    <name type="scientific">Streptomyces corynorhini</name>
    <dbReference type="NCBI Taxonomy" id="2282652"/>
    <lineage>
        <taxon>Bacteria</taxon>
        <taxon>Bacillati</taxon>
        <taxon>Actinomycetota</taxon>
        <taxon>Actinomycetes</taxon>
        <taxon>Kitasatosporales</taxon>
        <taxon>Streptomycetaceae</taxon>
        <taxon>Streptomyces</taxon>
    </lineage>
</organism>
<keyword evidence="6 8" id="KW-0408">Iron</keyword>
<dbReference type="InterPro" id="IPR017972">
    <property type="entry name" value="Cyt_P450_CS"/>
</dbReference>
<gene>
    <name evidence="9" type="ORF">DVH02_06555</name>
</gene>
<comment type="similarity">
    <text evidence="2 8">Belongs to the cytochrome P450 family.</text>
</comment>
<evidence type="ECO:0000256" key="3">
    <source>
        <dbReference type="ARBA" id="ARBA00022617"/>
    </source>
</evidence>
<dbReference type="RefSeq" id="WP_114622731.1">
    <property type="nucleotide sequence ID" value="NZ_QQNA01000035.1"/>
</dbReference>
<comment type="caution">
    <text evidence="9">The sequence shown here is derived from an EMBL/GenBank/DDBJ whole genome shotgun (WGS) entry which is preliminary data.</text>
</comment>
<dbReference type="Pfam" id="PF00067">
    <property type="entry name" value="p450"/>
    <property type="match status" value="1"/>
</dbReference>
<dbReference type="GO" id="GO:0004497">
    <property type="term" value="F:monooxygenase activity"/>
    <property type="evidence" value="ECO:0007669"/>
    <property type="project" value="UniProtKB-KW"/>
</dbReference>
<dbReference type="FunFam" id="1.10.630.10:FF:000018">
    <property type="entry name" value="Cytochrome P450 monooxygenase"/>
    <property type="match status" value="1"/>
</dbReference>
<evidence type="ECO:0000256" key="4">
    <source>
        <dbReference type="ARBA" id="ARBA00022723"/>
    </source>
</evidence>
<proteinExistence type="inferred from homology"/>
<evidence type="ECO:0000256" key="2">
    <source>
        <dbReference type="ARBA" id="ARBA00010617"/>
    </source>
</evidence>
<keyword evidence="3 8" id="KW-0349">Heme</keyword>
<dbReference type="GO" id="GO:0020037">
    <property type="term" value="F:heme binding"/>
    <property type="evidence" value="ECO:0007669"/>
    <property type="project" value="InterPro"/>
</dbReference>
<dbReference type="CDD" id="cd11031">
    <property type="entry name" value="Cyp158A-like"/>
    <property type="match status" value="1"/>
</dbReference>
<dbReference type="AlphaFoldDB" id="A0A370BH51"/>